<evidence type="ECO:0000313" key="3">
    <source>
        <dbReference type="Proteomes" id="UP001412239"/>
    </source>
</evidence>
<evidence type="ECO:0000313" key="2">
    <source>
        <dbReference type="EMBL" id="CUS14593.1"/>
    </source>
</evidence>
<dbReference type="AlphaFoldDB" id="A0A292Q757"/>
<gene>
    <name evidence="2" type="ORF">GSTUAT00001324001</name>
</gene>
<reference evidence="2" key="1">
    <citation type="submission" date="2015-10" db="EMBL/GenBank/DDBJ databases">
        <authorList>
            <person name="Regsiter A."/>
            <person name="william w."/>
        </authorList>
    </citation>
    <scope>NUCLEOTIDE SEQUENCE</scope>
    <source>
        <strain evidence="2">Montdore</strain>
    </source>
</reference>
<evidence type="ECO:0000256" key="1">
    <source>
        <dbReference type="SAM" id="MobiDB-lite"/>
    </source>
</evidence>
<accession>A0A292Q757</accession>
<protein>
    <submittedName>
        <fullName evidence="2">Uncharacterized protein</fullName>
    </submittedName>
</protein>
<feature type="region of interest" description="Disordered" evidence="1">
    <location>
        <begin position="60"/>
        <end position="83"/>
    </location>
</feature>
<organism evidence="2 3">
    <name type="scientific">Tuber aestivum</name>
    <name type="common">summer truffle</name>
    <dbReference type="NCBI Taxonomy" id="59557"/>
    <lineage>
        <taxon>Eukaryota</taxon>
        <taxon>Fungi</taxon>
        <taxon>Dikarya</taxon>
        <taxon>Ascomycota</taxon>
        <taxon>Pezizomycotina</taxon>
        <taxon>Pezizomycetes</taxon>
        <taxon>Pezizales</taxon>
        <taxon>Tuberaceae</taxon>
        <taxon>Tuber</taxon>
    </lineage>
</organism>
<keyword evidence="3" id="KW-1185">Reference proteome</keyword>
<proteinExistence type="predicted"/>
<feature type="compositionally biased region" description="Basic residues" evidence="1">
    <location>
        <begin position="74"/>
        <end position="83"/>
    </location>
</feature>
<dbReference type="Proteomes" id="UP001412239">
    <property type="component" value="Unassembled WGS sequence"/>
</dbReference>
<dbReference type="EMBL" id="LN890957">
    <property type="protein sequence ID" value="CUS14593.1"/>
    <property type="molecule type" value="Genomic_DNA"/>
</dbReference>
<name>A0A292Q757_9PEZI</name>
<sequence>MMRITVPGVLNCVGFSTMYSIEFGKGGMHHCPSLPFAPAACPTIRERALQCSVHLFVRQPTRPTLPPNASQHRSTYRGKCTHTPHRPFFQTGRNIIKVDEKGKKKGGGQETTDAK</sequence>